<accession>A0A1C6RXX7</accession>
<name>A0A1C6RXX7_9ACTN</name>
<evidence type="ECO:0000313" key="4">
    <source>
        <dbReference type="Proteomes" id="UP000199699"/>
    </source>
</evidence>
<sequence length="52" mass="5570">MDILKYAALAVIAVAAIFLAVAAGAGLLNRTPLRRPPHTPPQQNDDDHPRGR</sequence>
<reference evidence="3 4" key="1">
    <citation type="submission" date="2016-06" db="EMBL/GenBank/DDBJ databases">
        <authorList>
            <person name="Kjaerup R.B."/>
            <person name="Dalgaard T.S."/>
            <person name="Juul-Madsen H.R."/>
        </authorList>
    </citation>
    <scope>NUCLEOTIDE SEQUENCE [LARGE SCALE GENOMIC DNA]</scope>
    <source>
        <strain evidence="3 4">DSM 43818</strain>
    </source>
</reference>
<dbReference type="EMBL" id="FMHT01000003">
    <property type="protein sequence ID" value="SCL21996.1"/>
    <property type="molecule type" value="Genomic_DNA"/>
</dbReference>
<feature type="region of interest" description="Disordered" evidence="1">
    <location>
        <begin position="29"/>
        <end position="52"/>
    </location>
</feature>
<keyword evidence="2" id="KW-0472">Membrane</keyword>
<keyword evidence="4" id="KW-1185">Reference proteome</keyword>
<organism evidence="3 4">
    <name type="scientific">Micromonospora nigra</name>
    <dbReference type="NCBI Taxonomy" id="145857"/>
    <lineage>
        <taxon>Bacteria</taxon>
        <taxon>Bacillati</taxon>
        <taxon>Actinomycetota</taxon>
        <taxon>Actinomycetes</taxon>
        <taxon>Micromonosporales</taxon>
        <taxon>Micromonosporaceae</taxon>
        <taxon>Micromonospora</taxon>
    </lineage>
</organism>
<evidence type="ECO:0000313" key="3">
    <source>
        <dbReference type="EMBL" id="SCL21996.1"/>
    </source>
</evidence>
<dbReference type="AlphaFoldDB" id="A0A1C6RXX7"/>
<evidence type="ECO:0000256" key="2">
    <source>
        <dbReference type="SAM" id="Phobius"/>
    </source>
</evidence>
<dbReference type="STRING" id="145857.GA0070616_2440"/>
<protein>
    <submittedName>
        <fullName evidence="3">Uncharacterized protein</fullName>
    </submittedName>
</protein>
<feature type="transmembrane region" description="Helical" evidence="2">
    <location>
        <begin position="6"/>
        <end position="28"/>
    </location>
</feature>
<evidence type="ECO:0000256" key="1">
    <source>
        <dbReference type="SAM" id="MobiDB-lite"/>
    </source>
</evidence>
<proteinExistence type="predicted"/>
<keyword evidence="2" id="KW-1133">Transmembrane helix</keyword>
<dbReference type="Proteomes" id="UP000199699">
    <property type="component" value="Unassembled WGS sequence"/>
</dbReference>
<gene>
    <name evidence="3" type="ORF">GA0070616_2440</name>
</gene>
<keyword evidence="2" id="KW-0812">Transmembrane</keyword>